<protein>
    <submittedName>
        <fullName evidence="1">Uncharacterized protein</fullName>
    </submittedName>
</protein>
<evidence type="ECO:0000313" key="1">
    <source>
        <dbReference type="EMBL" id="JAD68846.1"/>
    </source>
</evidence>
<dbReference type="AlphaFoldDB" id="A0A0A9BZU3"/>
<reference evidence="1" key="1">
    <citation type="submission" date="2014-09" db="EMBL/GenBank/DDBJ databases">
        <authorList>
            <person name="Magalhaes I.L.F."/>
            <person name="Oliveira U."/>
            <person name="Santos F.R."/>
            <person name="Vidigal T.H.D.A."/>
            <person name="Brescovit A.D."/>
            <person name="Santos A.J."/>
        </authorList>
    </citation>
    <scope>NUCLEOTIDE SEQUENCE</scope>
    <source>
        <tissue evidence="1">Shoot tissue taken approximately 20 cm above the soil surface</tissue>
    </source>
</reference>
<name>A0A0A9BZU3_ARUDO</name>
<accession>A0A0A9BZU3</accession>
<reference evidence="1" key="2">
    <citation type="journal article" date="2015" name="Data Brief">
        <title>Shoot transcriptome of the giant reed, Arundo donax.</title>
        <authorList>
            <person name="Barrero R.A."/>
            <person name="Guerrero F.D."/>
            <person name="Moolhuijzen P."/>
            <person name="Goolsby J.A."/>
            <person name="Tidwell J."/>
            <person name="Bellgard S.E."/>
            <person name="Bellgard M.I."/>
        </authorList>
    </citation>
    <scope>NUCLEOTIDE SEQUENCE</scope>
    <source>
        <tissue evidence="1">Shoot tissue taken approximately 20 cm above the soil surface</tissue>
    </source>
</reference>
<proteinExistence type="predicted"/>
<sequence length="23" mass="2741">MGCCSGAFRQDWKREELSLWPLQ</sequence>
<dbReference type="EMBL" id="GBRH01229049">
    <property type="protein sequence ID" value="JAD68846.1"/>
    <property type="molecule type" value="Transcribed_RNA"/>
</dbReference>
<organism evidence="1">
    <name type="scientific">Arundo donax</name>
    <name type="common">Giant reed</name>
    <name type="synonym">Donax arundinaceus</name>
    <dbReference type="NCBI Taxonomy" id="35708"/>
    <lineage>
        <taxon>Eukaryota</taxon>
        <taxon>Viridiplantae</taxon>
        <taxon>Streptophyta</taxon>
        <taxon>Embryophyta</taxon>
        <taxon>Tracheophyta</taxon>
        <taxon>Spermatophyta</taxon>
        <taxon>Magnoliopsida</taxon>
        <taxon>Liliopsida</taxon>
        <taxon>Poales</taxon>
        <taxon>Poaceae</taxon>
        <taxon>PACMAD clade</taxon>
        <taxon>Arundinoideae</taxon>
        <taxon>Arundineae</taxon>
        <taxon>Arundo</taxon>
    </lineage>
</organism>